<comment type="caution">
    <text evidence="2">The sequence shown here is derived from an EMBL/GenBank/DDBJ whole genome shotgun (WGS) entry which is preliminary data.</text>
</comment>
<name>A0AA41WFJ2_9BACT</name>
<dbReference type="AlphaFoldDB" id="A0AA41WFJ2"/>
<dbReference type="Proteomes" id="UP001165306">
    <property type="component" value="Unassembled WGS sequence"/>
</dbReference>
<proteinExistence type="predicted"/>
<keyword evidence="3" id="KW-1185">Reference proteome</keyword>
<reference evidence="2" key="1">
    <citation type="submission" date="2022-06" db="EMBL/GenBank/DDBJ databases">
        <title>CFH 74404 Thermomicrobiaceae sp.</title>
        <authorList>
            <person name="Ming H."/>
            <person name="Li W.-J."/>
            <person name="Zhao Z."/>
        </authorList>
    </citation>
    <scope>NUCLEOTIDE SEQUENCE</scope>
    <source>
        <strain evidence="2">CFH 74404</strain>
    </source>
</reference>
<dbReference type="EMBL" id="JAMSLR010000011">
    <property type="protein sequence ID" value="MCM8750143.1"/>
    <property type="molecule type" value="Genomic_DNA"/>
</dbReference>
<gene>
    <name evidence="2" type="ORF">NET02_13395</name>
</gene>
<feature type="region of interest" description="Disordered" evidence="1">
    <location>
        <begin position="101"/>
        <end position="182"/>
    </location>
</feature>
<accession>A0AA41WFJ2</accession>
<evidence type="ECO:0000313" key="3">
    <source>
        <dbReference type="Proteomes" id="UP001165306"/>
    </source>
</evidence>
<evidence type="ECO:0000313" key="2">
    <source>
        <dbReference type="EMBL" id="MCM8750143.1"/>
    </source>
</evidence>
<sequence>MWLIVPLVFLLSWKTCHRFGQAVNETAAWIIGYLLTAGVIWVTDVGGIDIISANPVGPGAAVAYSGGFAGMIVSRYRWKRRGGHLQPADDRLSRALRAMRTKPATPARPANSPPSPSPSAARASSRPRTQPAAQARPVAEQSIGRALGTAVRMASTRQGGKPNRWVRALNAMLDGDSNRKRR</sequence>
<evidence type="ECO:0000256" key="1">
    <source>
        <dbReference type="SAM" id="MobiDB-lite"/>
    </source>
</evidence>
<protein>
    <submittedName>
        <fullName evidence="2">Uncharacterized protein</fullName>
    </submittedName>
</protein>
<organism evidence="2 3">
    <name type="scientific">Thermalbibacter longus</name>
    <dbReference type="NCBI Taxonomy" id="2951981"/>
    <lineage>
        <taxon>Bacteria</taxon>
        <taxon>Pseudomonadati</taxon>
        <taxon>Thermomicrobiota</taxon>
        <taxon>Thermomicrobia</taxon>
        <taxon>Thermomicrobiales</taxon>
        <taxon>Thermomicrobiaceae</taxon>
        <taxon>Thermalbibacter</taxon>
    </lineage>
</organism>
<dbReference type="RefSeq" id="WP_284057930.1">
    <property type="nucleotide sequence ID" value="NZ_JAMSLR010000011.1"/>
</dbReference>
<feature type="compositionally biased region" description="Low complexity" evidence="1">
    <location>
        <begin position="118"/>
        <end position="133"/>
    </location>
</feature>